<evidence type="ECO:0000313" key="9">
    <source>
        <dbReference type="Proteomes" id="UP000215914"/>
    </source>
</evidence>
<dbReference type="Pfam" id="PF00614">
    <property type="entry name" value="PLDc"/>
    <property type="match status" value="1"/>
</dbReference>
<organism evidence="8 9">
    <name type="scientific">Helianthus annuus</name>
    <name type="common">Common sunflower</name>
    <dbReference type="NCBI Taxonomy" id="4232"/>
    <lineage>
        <taxon>Eukaryota</taxon>
        <taxon>Viridiplantae</taxon>
        <taxon>Streptophyta</taxon>
        <taxon>Embryophyta</taxon>
        <taxon>Tracheophyta</taxon>
        <taxon>Spermatophyta</taxon>
        <taxon>Magnoliopsida</taxon>
        <taxon>eudicotyledons</taxon>
        <taxon>Gunneridae</taxon>
        <taxon>Pentapetalae</taxon>
        <taxon>asterids</taxon>
        <taxon>campanulids</taxon>
        <taxon>Asterales</taxon>
        <taxon>Asteraceae</taxon>
        <taxon>Asteroideae</taxon>
        <taxon>Heliantheae alliance</taxon>
        <taxon>Heliantheae</taxon>
        <taxon>Helianthus</taxon>
    </lineage>
</organism>
<accession>A0A251SB29</accession>
<dbReference type="PANTHER" id="PTHR18896:SF181">
    <property type="entry name" value="PHOSPHOLIPASE D"/>
    <property type="match status" value="1"/>
</dbReference>
<dbReference type="InterPro" id="IPR015679">
    <property type="entry name" value="PLipase_D_fam"/>
</dbReference>
<dbReference type="EC" id="3.1.4.4" evidence="2"/>
<dbReference type="EMBL" id="CM007904">
    <property type="protein sequence ID" value="OTF95953.1"/>
    <property type="molecule type" value="Genomic_DNA"/>
</dbReference>
<comment type="catalytic activity">
    <reaction evidence="1">
        <text>a 1,2-diacyl-sn-glycero-3-phosphocholine + H2O = a 1,2-diacyl-sn-glycero-3-phosphate + choline + H(+)</text>
        <dbReference type="Rhea" id="RHEA:14445"/>
        <dbReference type="ChEBI" id="CHEBI:15354"/>
        <dbReference type="ChEBI" id="CHEBI:15377"/>
        <dbReference type="ChEBI" id="CHEBI:15378"/>
        <dbReference type="ChEBI" id="CHEBI:57643"/>
        <dbReference type="ChEBI" id="CHEBI:58608"/>
        <dbReference type="EC" id="3.1.4.4"/>
    </reaction>
</comment>
<dbReference type="Gene3D" id="3.30.870.10">
    <property type="entry name" value="Endonuclease Chain A"/>
    <property type="match status" value="1"/>
</dbReference>
<reference evidence="9" key="1">
    <citation type="journal article" date="2017" name="Nature">
        <title>The sunflower genome provides insights into oil metabolism, flowering and Asterid evolution.</title>
        <authorList>
            <person name="Badouin H."/>
            <person name="Gouzy J."/>
            <person name="Grassa C.J."/>
            <person name="Murat F."/>
            <person name="Staton S.E."/>
            <person name="Cottret L."/>
            <person name="Lelandais-Briere C."/>
            <person name="Owens G.L."/>
            <person name="Carrere S."/>
            <person name="Mayjonade B."/>
            <person name="Legrand L."/>
            <person name="Gill N."/>
            <person name="Kane N.C."/>
            <person name="Bowers J.E."/>
            <person name="Hubner S."/>
            <person name="Bellec A."/>
            <person name="Berard A."/>
            <person name="Berges H."/>
            <person name="Blanchet N."/>
            <person name="Boniface M.C."/>
            <person name="Brunel D."/>
            <person name="Catrice O."/>
            <person name="Chaidir N."/>
            <person name="Claudel C."/>
            <person name="Donnadieu C."/>
            <person name="Faraut T."/>
            <person name="Fievet G."/>
            <person name="Helmstetter N."/>
            <person name="King M."/>
            <person name="Knapp S.J."/>
            <person name="Lai Z."/>
            <person name="Le Paslier M.C."/>
            <person name="Lippi Y."/>
            <person name="Lorenzon L."/>
            <person name="Mandel J.R."/>
            <person name="Marage G."/>
            <person name="Marchand G."/>
            <person name="Marquand E."/>
            <person name="Bret-Mestries E."/>
            <person name="Morien E."/>
            <person name="Nambeesan S."/>
            <person name="Nguyen T."/>
            <person name="Pegot-Espagnet P."/>
            <person name="Pouilly N."/>
            <person name="Raftis F."/>
            <person name="Sallet E."/>
            <person name="Schiex T."/>
            <person name="Thomas J."/>
            <person name="Vandecasteele C."/>
            <person name="Vares D."/>
            <person name="Vear F."/>
            <person name="Vautrin S."/>
            <person name="Crespi M."/>
            <person name="Mangin B."/>
            <person name="Burke J.M."/>
            <person name="Salse J."/>
            <person name="Munos S."/>
            <person name="Vincourt P."/>
            <person name="Rieseberg L.H."/>
            <person name="Langlade N.B."/>
        </authorList>
    </citation>
    <scope>NUCLEOTIDE SEQUENCE [LARGE SCALE GENOMIC DNA]</scope>
    <source>
        <strain evidence="9">cv. SF193</strain>
    </source>
</reference>
<evidence type="ECO:0000259" key="7">
    <source>
        <dbReference type="PROSITE" id="PS50035"/>
    </source>
</evidence>
<sequence length="352" mass="40128">MAKLLNNCVAAVWSWYKGRLDDGGAATVKAIMHWQYRTISRGHNSILHNLNALLGPKTEDYILFYGLRTYGRLGDDDPIVTSQVYVHSKVMIVDDRITLIGSSNINDRSLLGHRGSEIGVHIEDREFTESTMNGESWSAGKFANSLRLSLWSEHLGLHGGGYCIRDHVAESTYKDLWKTPKFDLQVIMLMQLGDVWRVGQLGQPRQARSTLFKWWLLVYKLGFGVPGAMCALSASSWFLVIGEFIYIFCGWCPYSWKGFTVAAFKDLVHVVKLSISSGVMLRSMVQRSAGLTCWIHGECRSCHLCLFHMLEHQCMGVYDKPRLLRRCMMSMDEFITKTHFRNIGDVWEIMKP</sequence>
<evidence type="ECO:0000256" key="5">
    <source>
        <dbReference type="ARBA" id="ARBA00022963"/>
    </source>
</evidence>
<dbReference type="GO" id="GO:0009395">
    <property type="term" value="P:phospholipid catabolic process"/>
    <property type="evidence" value="ECO:0000318"/>
    <property type="project" value="GO_Central"/>
</dbReference>
<evidence type="ECO:0000256" key="1">
    <source>
        <dbReference type="ARBA" id="ARBA00000798"/>
    </source>
</evidence>
<dbReference type="AlphaFoldDB" id="A0A251SB29"/>
<keyword evidence="6" id="KW-0443">Lipid metabolism</keyword>
<dbReference type="PROSITE" id="PS50035">
    <property type="entry name" value="PLD"/>
    <property type="match status" value="1"/>
</dbReference>
<keyword evidence="5" id="KW-0442">Lipid degradation</keyword>
<proteinExistence type="predicted"/>
<keyword evidence="9" id="KW-1185">Reference proteome</keyword>
<evidence type="ECO:0000256" key="6">
    <source>
        <dbReference type="ARBA" id="ARBA00023098"/>
    </source>
</evidence>
<dbReference type="Proteomes" id="UP000215914">
    <property type="component" value="Chromosome 15"/>
</dbReference>
<dbReference type="GO" id="GO:0004630">
    <property type="term" value="F:phospholipase D activity"/>
    <property type="evidence" value="ECO:0000318"/>
    <property type="project" value="GO_Central"/>
</dbReference>
<protein>
    <recommendedName>
        <fullName evidence="2">phospholipase D</fullName>
        <ecNumber evidence="2">3.1.4.4</ecNumber>
    </recommendedName>
</protein>
<feature type="domain" description="PLD phosphodiesterase" evidence="7">
    <location>
        <begin position="82"/>
        <end position="109"/>
    </location>
</feature>
<dbReference type="SUPFAM" id="SSF56024">
    <property type="entry name" value="Phospholipase D/nuclease"/>
    <property type="match status" value="1"/>
</dbReference>
<dbReference type="InterPro" id="IPR001736">
    <property type="entry name" value="PLipase_D/transphosphatidylase"/>
</dbReference>
<name>A0A251SB29_HELAN</name>
<keyword evidence="3" id="KW-0677">Repeat</keyword>
<evidence type="ECO:0000256" key="2">
    <source>
        <dbReference type="ARBA" id="ARBA00012027"/>
    </source>
</evidence>
<dbReference type="InParanoid" id="A0A251SB29"/>
<evidence type="ECO:0000256" key="4">
    <source>
        <dbReference type="ARBA" id="ARBA00022801"/>
    </source>
</evidence>
<dbReference type="STRING" id="4232.A0A251SB29"/>
<dbReference type="SMART" id="SM00155">
    <property type="entry name" value="PLDc"/>
    <property type="match status" value="1"/>
</dbReference>
<gene>
    <name evidence="8" type="ORF">HannXRQ_Chr15g0488761</name>
</gene>
<evidence type="ECO:0000313" key="8">
    <source>
        <dbReference type="EMBL" id="OTF95953.1"/>
    </source>
</evidence>
<dbReference type="GO" id="GO:0005886">
    <property type="term" value="C:plasma membrane"/>
    <property type="evidence" value="ECO:0000318"/>
    <property type="project" value="GO_Central"/>
</dbReference>
<evidence type="ECO:0000256" key="3">
    <source>
        <dbReference type="ARBA" id="ARBA00022737"/>
    </source>
</evidence>
<dbReference type="PANTHER" id="PTHR18896">
    <property type="entry name" value="PHOSPHOLIPASE D"/>
    <property type="match status" value="1"/>
</dbReference>
<keyword evidence="4" id="KW-0378">Hydrolase</keyword>